<dbReference type="EMBL" id="AHMH02000088">
    <property type="protein sequence ID" value="EMN00429.1"/>
    <property type="molecule type" value="Genomic_DNA"/>
</dbReference>
<accession>A0ABP2T7Z3</accession>
<evidence type="ECO:0000313" key="3">
    <source>
        <dbReference type="Proteomes" id="UP000012099"/>
    </source>
</evidence>
<sequence>MKHDFPCDPTSLVKWRKRIGSEGVEKFLEETILLGLGLYKINIIFYTERAFCGKNSRYLLELLKNSIVKFSKTASIYNFNTMKIDGEFIFQELYCIWISRQLKDEIKEPEFRRVNVDTTVQEKAITFPTDAKLYHKMRQALVKEASKENIQLRQSYKRKGKLAFIKQGRYFHAKQSKRAHKETKRLKTYLGCVKRDIERKVENPNIRLKSLLEISERILTQSKNSKNKIYSIHSPEVERISKGKSYKRYEFGCKVSLVTTSKSNWVVGAQALHDNPYDGHTLKDAINQMEKIVGLRPKEVYVDLGYKGKDHHPEDVQVHLSNKSRKKMTRWERMWMNRRSAIEPVISHLKYDHNMIRNFLKGKEGDRINAILSAAGFNFSKLIRAFFCYFENLISSSFLFSI</sequence>
<dbReference type="InterPro" id="IPR047710">
    <property type="entry name" value="Transpos_IS5-like"/>
</dbReference>
<evidence type="ECO:0000259" key="1">
    <source>
        <dbReference type="Pfam" id="PF13751"/>
    </source>
</evidence>
<keyword evidence="3" id="KW-1185">Reference proteome</keyword>
<proteinExistence type="predicted"/>
<gene>
    <name evidence="2" type="ORF">LEP1GSC035_2315</name>
</gene>
<evidence type="ECO:0000313" key="2">
    <source>
        <dbReference type="EMBL" id="EMN00429.1"/>
    </source>
</evidence>
<dbReference type="Proteomes" id="UP000012099">
    <property type="component" value="Unassembled WGS sequence"/>
</dbReference>
<feature type="domain" description="Transposase DDE" evidence="1">
    <location>
        <begin position="318"/>
        <end position="383"/>
    </location>
</feature>
<organism evidence="2 3">
    <name type="scientific">Leptospira noguchii str. 2007001578</name>
    <dbReference type="NCBI Taxonomy" id="1049974"/>
    <lineage>
        <taxon>Bacteria</taxon>
        <taxon>Pseudomonadati</taxon>
        <taxon>Spirochaetota</taxon>
        <taxon>Spirochaetia</taxon>
        <taxon>Leptospirales</taxon>
        <taxon>Leptospiraceae</taxon>
        <taxon>Leptospira</taxon>
    </lineage>
</organism>
<reference evidence="2 3" key="1">
    <citation type="submission" date="2013-01" db="EMBL/GenBank/DDBJ databases">
        <authorList>
            <person name="Harkins D.M."/>
            <person name="Durkin A.S."/>
            <person name="Brinkac L.M."/>
            <person name="Haft D.H."/>
            <person name="Selengut J.D."/>
            <person name="Sanka R."/>
            <person name="DePew J."/>
            <person name="Purushe J."/>
            <person name="Whelen A.C."/>
            <person name="Vinetz J.M."/>
            <person name="Sutton G.G."/>
            <person name="Nierman W.C."/>
            <person name="Fouts D.E."/>
        </authorList>
    </citation>
    <scope>NUCLEOTIDE SEQUENCE [LARGE SCALE GENOMIC DNA]</scope>
    <source>
        <strain evidence="2 3">2007001578</strain>
    </source>
</reference>
<dbReference type="PANTHER" id="PTHR33803:SF3">
    <property type="entry name" value="BLL1974 PROTEIN"/>
    <property type="match status" value="1"/>
</dbReference>
<protein>
    <submittedName>
        <fullName evidence="2">Transposase DDE domain protein</fullName>
    </submittedName>
</protein>
<dbReference type="InterPro" id="IPR025668">
    <property type="entry name" value="Tnp_DDE_dom"/>
</dbReference>
<dbReference type="PANTHER" id="PTHR33803">
    <property type="entry name" value="IS1478 TRANSPOSASE"/>
    <property type="match status" value="1"/>
</dbReference>
<dbReference type="NCBIfam" id="NF033578">
    <property type="entry name" value="transpos_IS5_1"/>
    <property type="match status" value="1"/>
</dbReference>
<name>A0ABP2T7Z3_9LEPT</name>
<dbReference type="Pfam" id="PF13751">
    <property type="entry name" value="DDE_Tnp_1_6"/>
    <property type="match status" value="1"/>
</dbReference>
<comment type="caution">
    <text evidence="2">The sequence shown here is derived from an EMBL/GenBank/DDBJ whole genome shotgun (WGS) entry which is preliminary data.</text>
</comment>